<name>A0A518H6D4_9BACT</name>
<dbReference type="KEGG" id="tpla:ElP_43230"/>
<accession>A0A518H6D4</accession>
<reference evidence="2 3" key="1">
    <citation type="submission" date="2019-02" db="EMBL/GenBank/DDBJ databases">
        <title>Deep-cultivation of Planctomycetes and their phenomic and genomic characterization uncovers novel biology.</title>
        <authorList>
            <person name="Wiegand S."/>
            <person name="Jogler M."/>
            <person name="Boedeker C."/>
            <person name="Pinto D."/>
            <person name="Vollmers J."/>
            <person name="Rivas-Marin E."/>
            <person name="Kohn T."/>
            <person name="Peeters S.H."/>
            <person name="Heuer A."/>
            <person name="Rast P."/>
            <person name="Oberbeckmann S."/>
            <person name="Bunk B."/>
            <person name="Jeske O."/>
            <person name="Meyerdierks A."/>
            <person name="Storesund J.E."/>
            <person name="Kallscheuer N."/>
            <person name="Luecker S."/>
            <person name="Lage O.M."/>
            <person name="Pohl T."/>
            <person name="Merkel B.J."/>
            <person name="Hornburger P."/>
            <person name="Mueller R.-W."/>
            <person name="Bruemmer F."/>
            <person name="Labrenz M."/>
            <person name="Spormann A.M."/>
            <person name="Op den Camp H."/>
            <person name="Overmann J."/>
            <person name="Amann R."/>
            <person name="Jetten M.S.M."/>
            <person name="Mascher T."/>
            <person name="Medema M.H."/>
            <person name="Devos D.P."/>
            <person name="Kaster A.-K."/>
            <person name="Ovreas L."/>
            <person name="Rohde M."/>
            <person name="Galperin M.Y."/>
            <person name="Jogler C."/>
        </authorList>
    </citation>
    <scope>NUCLEOTIDE SEQUENCE [LARGE SCALE GENOMIC DNA]</scope>
    <source>
        <strain evidence="2 3">ElP</strain>
    </source>
</reference>
<feature type="region of interest" description="Disordered" evidence="1">
    <location>
        <begin position="30"/>
        <end position="72"/>
    </location>
</feature>
<organism evidence="2 3">
    <name type="scientific">Tautonia plasticadhaerens</name>
    <dbReference type="NCBI Taxonomy" id="2527974"/>
    <lineage>
        <taxon>Bacteria</taxon>
        <taxon>Pseudomonadati</taxon>
        <taxon>Planctomycetota</taxon>
        <taxon>Planctomycetia</taxon>
        <taxon>Isosphaerales</taxon>
        <taxon>Isosphaeraceae</taxon>
        <taxon>Tautonia</taxon>
    </lineage>
</organism>
<dbReference type="Proteomes" id="UP000317835">
    <property type="component" value="Chromosome"/>
</dbReference>
<sequence length="72" mass="7736">MTTRYYHSPPPVPSTRVRCPVCNQAVYSRGDIHPQCAVRRADPPRPKARPKPSSAQADPATKPAGEPADAGT</sequence>
<evidence type="ECO:0000256" key="1">
    <source>
        <dbReference type="SAM" id="MobiDB-lite"/>
    </source>
</evidence>
<evidence type="ECO:0000313" key="2">
    <source>
        <dbReference type="EMBL" id="QDV36399.1"/>
    </source>
</evidence>
<keyword evidence="3" id="KW-1185">Reference proteome</keyword>
<dbReference type="AlphaFoldDB" id="A0A518H6D4"/>
<proteinExistence type="predicted"/>
<dbReference type="EMBL" id="CP036426">
    <property type="protein sequence ID" value="QDV36399.1"/>
    <property type="molecule type" value="Genomic_DNA"/>
</dbReference>
<evidence type="ECO:0000313" key="3">
    <source>
        <dbReference type="Proteomes" id="UP000317835"/>
    </source>
</evidence>
<gene>
    <name evidence="2" type="ORF">ElP_43230</name>
</gene>
<protein>
    <submittedName>
        <fullName evidence="2">Uncharacterized protein</fullName>
    </submittedName>
</protein>